<organism evidence="2 3">
    <name type="scientific">Alligator mississippiensis</name>
    <name type="common">American alligator</name>
    <dbReference type="NCBI Taxonomy" id="8496"/>
    <lineage>
        <taxon>Eukaryota</taxon>
        <taxon>Metazoa</taxon>
        <taxon>Chordata</taxon>
        <taxon>Craniata</taxon>
        <taxon>Vertebrata</taxon>
        <taxon>Euteleostomi</taxon>
        <taxon>Archelosauria</taxon>
        <taxon>Archosauria</taxon>
        <taxon>Crocodylia</taxon>
        <taxon>Alligatoridae</taxon>
        <taxon>Alligatorinae</taxon>
        <taxon>Alligator</taxon>
    </lineage>
</organism>
<dbReference type="AlphaFoldDB" id="A0A151N9D5"/>
<feature type="signal peptide" evidence="1">
    <location>
        <begin position="1"/>
        <end position="37"/>
    </location>
</feature>
<keyword evidence="1" id="KW-0732">Signal</keyword>
<dbReference type="Pfam" id="PF15846">
    <property type="entry name" value="DUF4720"/>
    <property type="match status" value="1"/>
</dbReference>
<evidence type="ECO:0000313" key="3">
    <source>
        <dbReference type="Proteomes" id="UP000050525"/>
    </source>
</evidence>
<protein>
    <submittedName>
        <fullName evidence="2">Uncharacterized protein</fullName>
    </submittedName>
</protein>
<proteinExistence type="predicted"/>
<evidence type="ECO:0000256" key="1">
    <source>
        <dbReference type="SAM" id="SignalP"/>
    </source>
</evidence>
<dbReference type="Proteomes" id="UP000050525">
    <property type="component" value="Unassembled WGS sequence"/>
</dbReference>
<dbReference type="EMBL" id="AKHW03003682">
    <property type="protein sequence ID" value="KYO33367.1"/>
    <property type="molecule type" value="Genomic_DNA"/>
</dbReference>
<sequence>MPKRVTEGMGRQQRLLPEMDLMLRVTLLSLLCLLAEARPSNRPQQNGRWNPLEVPENRELFLSALQNYFSSRGIHAEPTAGEALSWQPPAVATEDPVRTQPAALQPLTRRHMLTRMGVHTHL</sequence>
<accession>A0A151N9D5</accession>
<keyword evidence="3" id="KW-1185">Reference proteome</keyword>
<evidence type="ECO:0000313" key="2">
    <source>
        <dbReference type="EMBL" id="KYO33367.1"/>
    </source>
</evidence>
<name>A0A151N9D5_ALLMI</name>
<gene>
    <name evidence="2" type="ORF">Y1Q_0008598</name>
</gene>
<dbReference type="InterPro" id="IPR031699">
    <property type="entry name" value="DUF4720"/>
</dbReference>
<reference evidence="2 3" key="1">
    <citation type="journal article" date="2012" name="Genome Biol.">
        <title>Sequencing three crocodilian genomes to illuminate the evolution of archosaurs and amniotes.</title>
        <authorList>
            <person name="St John J.A."/>
            <person name="Braun E.L."/>
            <person name="Isberg S.R."/>
            <person name="Miles L.G."/>
            <person name="Chong A.Y."/>
            <person name="Gongora J."/>
            <person name="Dalzell P."/>
            <person name="Moran C."/>
            <person name="Bed'hom B."/>
            <person name="Abzhanov A."/>
            <person name="Burgess S.C."/>
            <person name="Cooksey A.M."/>
            <person name="Castoe T.A."/>
            <person name="Crawford N.G."/>
            <person name="Densmore L.D."/>
            <person name="Drew J.C."/>
            <person name="Edwards S.V."/>
            <person name="Faircloth B.C."/>
            <person name="Fujita M.K."/>
            <person name="Greenwold M.J."/>
            <person name="Hoffmann F.G."/>
            <person name="Howard J.M."/>
            <person name="Iguchi T."/>
            <person name="Janes D.E."/>
            <person name="Khan S.Y."/>
            <person name="Kohno S."/>
            <person name="de Koning A.J."/>
            <person name="Lance S.L."/>
            <person name="McCarthy F.M."/>
            <person name="McCormack J.E."/>
            <person name="Merchant M.E."/>
            <person name="Peterson D.G."/>
            <person name="Pollock D.D."/>
            <person name="Pourmand N."/>
            <person name="Raney B.J."/>
            <person name="Roessler K.A."/>
            <person name="Sanford J.R."/>
            <person name="Sawyer R.H."/>
            <person name="Schmidt C.J."/>
            <person name="Triplett E.W."/>
            <person name="Tuberville T.D."/>
            <person name="Venegas-Anaya M."/>
            <person name="Howard J.T."/>
            <person name="Jarvis E.D."/>
            <person name="Guillette L.J.Jr."/>
            <person name="Glenn T.C."/>
            <person name="Green R.E."/>
            <person name="Ray D.A."/>
        </authorList>
    </citation>
    <scope>NUCLEOTIDE SEQUENCE [LARGE SCALE GENOMIC DNA]</scope>
    <source>
        <strain evidence="2">KSC_2009_1</strain>
    </source>
</reference>
<feature type="chain" id="PRO_5007585859" evidence="1">
    <location>
        <begin position="38"/>
        <end position="122"/>
    </location>
</feature>
<comment type="caution">
    <text evidence="2">The sequence shown here is derived from an EMBL/GenBank/DDBJ whole genome shotgun (WGS) entry which is preliminary data.</text>
</comment>